<feature type="compositionally biased region" description="Polar residues" evidence="11">
    <location>
        <begin position="97"/>
        <end position="108"/>
    </location>
</feature>
<comment type="function">
    <text evidence="9">Facilitates transcription termination by a mechanism that involves Rho binding to the nascent RNA, activation of Rho's RNA-dependent ATPase activity, and release of the mRNA from the DNA template.</text>
</comment>
<keyword evidence="8 9" id="KW-0804">Transcription</keyword>
<feature type="compositionally biased region" description="Low complexity" evidence="11">
    <location>
        <begin position="1"/>
        <end position="11"/>
    </location>
</feature>
<evidence type="ECO:0000256" key="4">
    <source>
        <dbReference type="ARBA" id="ARBA00022806"/>
    </source>
</evidence>
<dbReference type="GO" id="GO:0006353">
    <property type="term" value="P:DNA-templated transcription termination"/>
    <property type="evidence" value="ECO:0007669"/>
    <property type="project" value="UniProtKB-UniRule"/>
</dbReference>
<dbReference type="RefSeq" id="WP_212533876.1">
    <property type="nucleotide sequence ID" value="NZ_JAGSOG010000450.1"/>
</dbReference>
<dbReference type="GO" id="GO:0004386">
    <property type="term" value="F:helicase activity"/>
    <property type="evidence" value="ECO:0007669"/>
    <property type="project" value="UniProtKB-UniRule"/>
</dbReference>
<dbReference type="GO" id="GO:0008186">
    <property type="term" value="F:ATP-dependent activity, acting on RNA"/>
    <property type="evidence" value="ECO:0007669"/>
    <property type="project" value="InterPro"/>
</dbReference>
<evidence type="ECO:0000256" key="7">
    <source>
        <dbReference type="ARBA" id="ARBA00023015"/>
    </source>
</evidence>
<comment type="caution">
    <text evidence="13">The sequence shown here is derived from an EMBL/GenBank/DDBJ whole genome shotgun (WGS) entry which is preliminary data.</text>
</comment>
<dbReference type="EMBL" id="JAGSOG010000450">
    <property type="protein sequence ID" value="MBR7839443.1"/>
    <property type="molecule type" value="Genomic_DNA"/>
</dbReference>
<dbReference type="SUPFAM" id="SSF52540">
    <property type="entry name" value="P-loop containing nucleoside triphosphate hydrolases"/>
    <property type="match status" value="1"/>
</dbReference>
<reference evidence="13" key="1">
    <citation type="submission" date="2021-04" db="EMBL/GenBank/DDBJ databases">
        <title>Genome based classification of Actinospica acidithermotolerans sp. nov., an actinobacterium isolated from an Indonesian hot spring.</title>
        <authorList>
            <person name="Kusuma A.B."/>
            <person name="Putra K.E."/>
            <person name="Nafisah S."/>
            <person name="Loh J."/>
            <person name="Nouioui I."/>
            <person name="Goodfellow M."/>
        </authorList>
    </citation>
    <scope>NUCLEOTIDE SEQUENCE</scope>
    <source>
        <strain evidence="13">CSCA 57</strain>
    </source>
</reference>
<dbReference type="InterPro" id="IPR027417">
    <property type="entry name" value="P-loop_NTPase"/>
</dbReference>
<protein>
    <recommendedName>
        <fullName evidence="9">Transcription termination factor Rho</fullName>
        <ecNumber evidence="9">3.6.4.-</ecNumber>
    </recommendedName>
    <alternativeName>
        <fullName evidence="9">ATP-dependent helicase Rho</fullName>
    </alternativeName>
</protein>
<feature type="binding site" evidence="9">
    <location>
        <begin position="173"/>
        <end position="178"/>
    </location>
    <ligand>
        <name>ATP</name>
        <dbReference type="ChEBI" id="CHEBI:30616"/>
    </ligand>
</feature>
<evidence type="ECO:0000256" key="11">
    <source>
        <dbReference type="SAM" id="MobiDB-lite"/>
    </source>
</evidence>
<dbReference type="InterPro" id="IPR041703">
    <property type="entry name" value="Rho_factor_ATP-bd"/>
</dbReference>
<comment type="similarity">
    <text evidence="9 10">Belongs to the Rho family.</text>
</comment>
<comment type="subunit">
    <text evidence="9">Homohexamer. The homohexamer assembles into an open ring structure.</text>
</comment>
<evidence type="ECO:0000313" key="13">
    <source>
        <dbReference type="EMBL" id="MBR7839443.1"/>
    </source>
</evidence>
<feature type="compositionally biased region" description="Basic and acidic residues" evidence="11">
    <location>
        <begin position="124"/>
        <end position="140"/>
    </location>
</feature>
<keyword evidence="7 9" id="KW-0805">Transcription regulation</keyword>
<dbReference type="PROSITE" id="PS51856">
    <property type="entry name" value="RHO_RNA_BD"/>
    <property type="match status" value="1"/>
</dbReference>
<keyword evidence="4 9" id="KW-0347">Helicase</keyword>
<evidence type="ECO:0000256" key="2">
    <source>
        <dbReference type="ARBA" id="ARBA00022741"/>
    </source>
</evidence>
<dbReference type="GO" id="GO:0016787">
    <property type="term" value="F:hydrolase activity"/>
    <property type="evidence" value="ECO:0007669"/>
    <property type="project" value="UniProtKB-KW"/>
</dbReference>
<evidence type="ECO:0000256" key="10">
    <source>
        <dbReference type="PROSITE-ProRule" id="PRU01203"/>
    </source>
</evidence>
<dbReference type="SUPFAM" id="SSF50249">
    <property type="entry name" value="Nucleic acid-binding proteins"/>
    <property type="match status" value="1"/>
</dbReference>
<feature type="region of interest" description="Disordered" evidence="11">
    <location>
        <begin position="90"/>
        <end position="141"/>
    </location>
</feature>
<dbReference type="NCBIfam" id="NF006886">
    <property type="entry name" value="PRK09376.1"/>
    <property type="match status" value="1"/>
</dbReference>
<dbReference type="InterPro" id="IPR003593">
    <property type="entry name" value="AAA+_ATPase"/>
</dbReference>
<keyword evidence="5 9" id="KW-0067">ATP-binding</keyword>
<feature type="binding site" evidence="9">
    <location>
        <begin position="185"/>
        <end position="190"/>
    </location>
    <ligand>
        <name>ATP</name>
        <dbReference type="ChEBI" id="CHEBI:30616"/>
    </ligand>
</feature>
<evidence type="ECO:0000256" key="3">
    <source>
        <dbReference type="ARBA" id="ARBA00022801"/>
    </source>
</evidence>
<evidence type="ECO:0000256" key="6">
    <source>
        <dbReference type="ARBA" id="ARBA00022884"/>
    </source>
</evidence>
<evidence type="ECO:0000256" key="9">
    <source>
        <dbReference type="HAMAP-Rule" id="MF_01884"/>
    </source>
</evidence>
<dbReference type="Proteomes" id="UP000675781">
    <property type="component" value="Unassembled WGS sequence"/>
</dbReference>
<dbReference type="PANTHER" id="PTHR46425:SF1">
    <property type="entry name" value="TRANSCRIPTION TERMINATION FACTOR RHO"/>
    <property type="match status" value="1"/>
</dbReference>
<keyword evidence="14" id="KW-1185">Reference proteome</keyword>
<gene>
    <name evidence="9 13" type="primary">rho</name>
    <name evidence="13" type="ORF">KDL01_39655</name>
</gene>
<proteinExistence type="inferred from homology"/>
<feature type="region of interest" description="Disordered" evidence="11">
    <location>
        <begin position="1"/>
        <end position="46"/>
    </location>
</feature>
<dbReference type="Gene3D" id="2.40.50.140">
    <property type="entry name" value="Nucleic acid-binding proteins"/>
    <property type="match status" value="1"/>
</dbReference>
<keyword evidence="2 9" id="KW-0547">Nucleotide-binding</keyword>
<dbReference type="InterPro" id="IPR012340">
    <property type="entry name" value="NA-bd_OB-fold"/>
</dbReference>
<dbReference type="HAMAP" id="MF_01884">
    <property type="entry name" value="Rho"/>
    <property type="match status" value="1"/>
</dbReference>
<accession>A0A941IVI8</accession>
<dbReference type="SMART" id="SM00382">
    <property type="entry name" value="AAA"/>
    <property type="match status" value="1"/>
</dbReference>
<evidence type="ECO:0000259" key="12">
    <source>
        <dbReference type="PROSITE" id="PS51856"/>
    </source>
</evidence>
<evidence type="ECO:0000256" key="1">
    <source>
        <dbReference type="ARBA" id="ARBA00022472"/>
    </source>
</evidence>
<organism evidence="13 14">
    <name type="scientific">Actinospica durhamensis</name>
    <dbReference type="NCBI Taxonomy" id="1508375"/>
    <lineage>
        <taxon>Bacteria</taxon>
        <taxon>Bacillati</taxon>
        <taxon>Actinomycetota</taxon>
        <taxon>Actinomycetes</taxon>
        <taxon>Catenulisporales</taxon>
        <taxon>Actinospicaceae</taxon>
        <taxon>Actinospica</taxon>
    </lineage>
</organism>
<feature type="binding site" evidence="9">
    <location>
        <position position="216"/>
    </location>
    <ligand>
        <name>ATP</name>
        <dbReference type="ChEBI" id="CHEBI:30616"/>
    </ligand>
</feature>
<dbReference type="Pfam" id="PF07497">
    <property type="entry name" value="Rho_RNA_bind"/>
    <property type="match status" value="1"/>
</dbReference>
<evidence type="ECO:0000313" key="14">
    <source>
        <dbReference type="Proteomes" id="UP000675781"/>
    </source>
</evidence>
<dbReference type="CDD" id="cd01128">
    <property type="entry name" value="rho_factor_C"/>
    <property type="match status" value="1"/>
</dbReference>
<name>A0A941IVI8_9ACTN</name>
<dbReference type="GO" id="GO:0005524">
    <property type="term" value="F:ATP binding"/>
    <property type="evidence" value="ECO:0007669"/>
    <property type="project" value="UniProtKB-UniRule"/>
</dbReference>
<dbReference type="Pfam" id="PF00006">
    <property type="entry name" value="ATP-synt_ab"/>
    <property type="match status" value="1"/>
</dbReference>
<feature type="domain" description="Rho RNA-BD" evidence="12">
    <location>
        <begin position="44"/>
        <end position="127"/>
    </location>
</feature>
<dbReference type="PANTHER" id="PTHR46425">
    <property type="entry name" value="TRANSCRIPTION TERMINATION FACTOR RHO"/>
    <property type="match status" value="1"/>
</dbReference>
<dbReference type="InterPro" id="IPR011113">
    <property type="entry name" value="Rho_RNA-bd"/>
</dbReference>
<keyword evidence="1 9" id="KW-0806">Transcription termination</keyword>
<evidence type="ECO:0000256" key="5">
    <source>
        <dbReference type="ARBA" id="ARBA00022840"/>
    </source>
</evidence>
<dbReference type="AlphaFoldDB" id="A0A941IVI8"/>
<evidence type="ECO:0000256" key="8">
    <source>
        <dbReference type="ARBA" id="ARBA00023163"/>
    </source>
</evidence>
<dbReference type="InterPro" id="IPR004665">
    <property type="entry name" value="Term_rho"/>
</dbReference>
<comment type="caution">
    <text evidence="9">Lacks conserved residue(s) required for the propagation of feature annotation.</text>
</comment>
<keyword evidence="6 9" id="KW-0694">RNA-binding</keyword>
<dbReference type="Gene3D" id="3.40.50.300">
    <property type="entry name" value="P-loop containing nucleotide triphosphate hydrolases"/>
    <property type="match status" value="1"/>
</dbReference>
<dbReference type="InterPro" id="IPR000194">
    <property type="entry name" value="ATPase_F1/V1/A1_a/bsu_nucl-bd"/>
</dbReference>
<dbReference type="GO" id="GO:0003723">
    <property type="term" value="F:RNA binding"/>
    <property type="evidence" value="ECO:0007669"/>
    <property type="project" value="UniProtKB-UniRule"/>
</dbReference>
<dbReference type="EC" id="3.6.4.-" evidence="9"/>
<keyword evidence="3 9" id="KW-0378">Hydrolase</keyword>
<sequence>MTTTLDRPTAARSDRRPSRRAAADTSAAATNLSPTSSAPEDTAPHPVSGIVELQDQHGFLRVTGYLPGPRDHYISADLIRRHKLRTGDYVHGAGRAPSQSSARTSAYASAQAKASPLVSVESVNGRRTDDPDAQRERPRFAELTPLHPREQLRLETGPAEPGTRVIDLLTPIGKGQRGLIVAQPKTGKTQLLRSIAQAVERNHPECHLMVVLLDERPEEVTDMRRTVGGEVISSTFDRPAYEHIAAAELAVERAKRIAELGGDVVILLDSLTRLCRAHNNNAKPGGRTLSGGVDAAAIAKPKQLFGAARNLEEAGSITILATALVETGSRADDFFFEELKSTGNMELRLDRALAERRLFPAVDVTGSGTRREELLVSPEELDTVRRLRRVLAAQSGAQATELLLERMRHTRDNAEFLRQIRQTTPAGSTES</sequence>